<dbReference type="AlphaFoldDB" id="A0A9D1WP96"/>
<feature type="transmembrane region" description="Helical" evidence="1">
    <location>
        <begin position="7"/>
        <end position="32"/>
    </location>
</feature>
<protein>
    <submittedName>
        <fullName evidence="2">DUF378 domain-containing protein</fullName>
    </submittedName>
</protein>
<organism evidence="2 3">
    <name type="scientific">Candidatus Anaerotruncus excrementipullorum</name>
    <dbReference type="NCBI Taxonomy" id="2838465"/>
    <lineage>
        <taxon>Bacteria</taxon>
        <taxon>Bacillati</taxon>
        <taxon>Bacillota</taxon>
        <taxon>Clostridia</taxon>
        <taxon>Eubacteriales</taxon>
        <taxon>Oscillospiraceae</taxon>
        <taxon>Anaerotruncus</taxon>
    </lineage>
</organism>
<dbReference type="InterPro" id="IPR007211">
    <property type="entry name" value="DUF378"/>
</dbReference>
<evidence type="ECO:0000313" key="2">
    <source>
        <dbReference type="EMBL" id="HIX64688.1"/>
    </source>
</evidence>
<keyword evidence="1" id="KW-1133">Transmembrane helix</keyword>
<proteinExistence type="predicted"/>
<gene>
    <name evidence="2" type="ORF">H9736_00410</name>
</gene>
<evidence type="ECO:0000256" key="1">
    <source>
        <dbReference type="SAM" id="Phobius"/>
    </source>
</evidence>
<reference evidence="2" key="2">
    <citation type="submission" date="2021-04" db="EMBL/GenBank/DDBJ databases">
        <authorList>
            <person name="Gilroy R."/>
        </authorList>
    </citation>
    <scope>NUCLEOTIDE SEQUENCE</scope>
    <source>
        <strain evidence="2">CHK188-5543</strain>
    </source>
</reference>
<comment type="caution">
    <text evidence="2">The sequence shown here is derived from an EMBL/GenBank/DDBJ whole genome shotgun (WGS) entry which is preliminary data.</text>
</comment>
<keyword evidence="1" id="KW-0472">Membrane</keyword>
<accession>A0A9D1WP96</accession>
<dbReference type="PANTHER" id="PTHR37304:SF1">
    <property type="entry name" value="MEMBRANE PROTEIN"/>
    <property type="match status" value="1"/>
</dbReference>
<name>A0A9D1WP96_9FIRM</name>
<dbReference type="Proteomes" id="UP000886800">
    <property type="component" value="Unassembled WGS sequence"/>
</dbReference>
<evidence type="ECO:0000313" key="3">
    <source>
        <dbReference type="Proteomes" id="UP000886800"/>
    </source>
</evidence>
<dbReference type="PANTHER" id="PTHR37304">
    <property type="entry name" value="MEMBRANE PROTEIN-RELATED"/>
    <property type="match status" value="1"/>
</dbReference>
<dbReference type="Pfam" id="PF04070">
    <property type="entry name" value="DUF378"/>
    <property type="match status" value="1"/>
</dbReference>
<feature type="transmembrane region" description="Helical" evidence="1">
    <location>
        <begin position="38"/>
        <end position="59"/>
    </location>
</feature>
<dbReference type="EMBL" id="DXES01000011">
    <property type="protein sequence ID" value="HIX64688.1"/>
    <property type="molecule type" value="Genomic_DNA"/>
</dbReference>
<keyword evidence="1" id="KW-0812">Transmembrane</keyword>
<reference evidence="2" key="1">
    <citation type="journal article" date="2021" name="PeerJ">
        <title>Extensive microbial diversity within the chicken gut microbiome revealed by metagenomics and culture.</title>
        <authorList>
            <person name="Gilroy R."/>
            <person name="Ravi A."/>
            <person name="Getino M."/>
            <person name="Pursley I."/>
            <person name="Horton D.L."/>
            <person name="Alikhan N.F."/>
            <person name="Baker D."/>
            <person name="Gharbi K."/>
            <person name="Hall N."/>
            <person name="Watson M."/>
            <person name="Adriaenssens E.M."/>
            <person name="Foster-Nyarko E."/>
            <person name="Jarju S."/>
            <person name="Secka A."/>
            <person name="Antonio M."/>
            <person name="Oren A."/>
            <person name="Chaudhuri R.R."/>
            <person name="La Ragione R."/>
            <person name="Hildebrand F."/>
            <person name="Pallen M.J."/>
        </authorList>
    </citation>
    <scope>NUCLEOTIDE SEQUENCE</scope>
    <source>
        <strain evidence="2">CHK188-5543</strain>
    </source>
</reference>
<sequence length="68" mass="7429">MLDRIALLLTIIGGINWGLIGIFQLDAVAWLFGGQGSIFSRIVYTLVALGAVWCVSLLFRPEGREVHA</sequence>